<keyword evidence="1" id="KW-0812">Transmembrane</keyword>
<feature type="transmembrane region" description="Helical" evidence="1">
    <location>
        <begin position="159"/>
        <end position="179"/>
    </location>
</feature>
<feature type="transmembrane region" description="Helical" evidence="1">
    <location>
        <begin position="186"/>
        <end position="205"/>
    </location>
</feature>
<organism evidence="2 3">
    <name type="scientific">Streptomyces corynorhini</name>
    <dbReference type="NCBI Taxonomy" id="2282652"/>
    <lineage>
        <taxon>Bacteria</taxon>
        <taxon>Bacillati</taxon>
        <taxon>Actinomycetota</taxon>
        <taxon>Actinomycetes</taxon>
        <taxon>Kitasatosporales</taxon>
        <taxon>Streptomycetaceae</taxon>
        <taxon>Streptomyces</taxon>
    </lineage>
</organism>
<keyword evidence="1" id="KW-0472">Membrane</keyword>
<sequence>MIWLTWRQFRTQVTVVYLALAFLAVLLAVTGPQLADLYASAGDDLFGRITSADQTVYYLGLVIVLLVPAVIGMFWGAPLITRELETGTYRLAWNQSITRTRWLATKLVLTGVATMAAAALASVAVTWWSGPIDQAVNSGGTGADPFYPRIDPLVFGERGIAPIGYAAFAFMLGVTLGVLIRRTVPAMAATLATYAAVQIAMPLWVRPHLAPSVDATLSFTQAKPVNIGIDAVREVDFGQPGAWILSEQTVNASGQPAALPESLTDCSSMSDCAANLTKAGYQQQVSYQPAGNFWTLQWVETGLYLGLTLVLTWFCAWWIRRRLT</sequence>
<dbReference type="RefSeq" id="WP_030080241.1">
    <property type="nucleotide sequence ID" value="NZ_QQNA01000162.1"/>
</dbReference>
<keyword evidence="3" id="KW-1185">Reference proteome</keyword>
<dbReference type="GO" id="GO:0140359">
    <property type="term" value="F:ABC-type transporter activity"/>
    <property type="evidence" value="ECO:0007669"/>
    <property type="project" value="InterPro"/>
</dbReference>
<gene>
    <name evidence="2" type="ORF">DVH02_20455</name>
</gene>
<feature type="transmembrane region" description="Helical" evidence="1">
    <location>
        <begin position="102"/>
        <end position="128"/>
    </location>
</feature>
<comment type="caution">
    <text evidence="2">The sequence shown here is derived from an EMBL/GenBank/DDBJ whole genome shotgun (WGS) entry which is preliminary data.</text>
</comment>
<evidence type="ECO:0000313" key="3">
    <source>
        <dbReference type="Proteomes" id="UP000253741"/>
    </source>
</evidence>
<evidence type="ECO:0000313" key="2">
    <source>
        <dbReference type="EMBL" id="RDG36340.1"/>
    </source>
</evidence>
<dbReference type="AlphaFoldDB" id="A0A370B3E8"/>
<proteinExistence type="predicted"/>
<dbReference type="GO" id="GO:0005886">
    <property type="term" value="C:plasma membrane"/>
    <property type="evidence" value="ECO:0007669"/>
    <property type="project" value="UniProtKB-SubCell"/>
</dbReference>
<feature type="transmembrane region" description="Helical" evidence="1">
    <location>
        <begin position="55"/>
        <end position="81"/>
    </location>
</feature>
<feature type="transmembrane region" description="Helical" evidence="1">
    <location>
        <begin position="12"/>
        <end position="35"/>
    </location>
</feature>
<name>A0A370B3E8_9ACTN</name>
<keyword evidence="1" id="KW-1133">Transmembrane helix</keyword>
<accession>A0A370B3E8</accession>
<protein>
    <submittedName>
        <fullName evidence="2">Transporter</fullName>
    </submittedName>
</protein>
<dbReference type="EMBL" id="QQNA01000162">
    <property type="protein sequence ID" value="RDG36340.1"/>
    <property type="molecule type" value="Genomic_DNA"/>
</dbReference>
<evidence type="ECO:0000256" key="1">
    <source>
        <dbReference type="SAM" id="Phobius"/>
    </source>
</evidence>
<feature type="transmembrane region" description="Helical" evidence="1">
    <location>
        <begin position="301"/>
        <end position="319"/>
    </location>
</feature>
<reference evidence="2 3" key="1">
    <citation type="submission" date="2018-07" db="EMBL/GenBank/DDBJ databases">
        <title>Streptomyces species from bats.</title>
        <authorList>
            <person name="Dunlap C."/>
        </authorList>
    </citation>
    <scope>NUCLEOTIDE SEQUENCE [LARGE SCALE GENOMIC DNA]</scope>
    <source>
        <strain evidence="2 3">AC230</strain>
    </source>
</reference>
<dbReference type="Proteomes" id="UP000253741">
    <property type="component" value="Unassembled WGS sequence"/>
</dbReference>
<dbReference type="OrthoDB" id="3579673at2"/>